<dbReference type="AlphaFoldDB" id="A0A4P5NQQ7"/>
<dbReference type="OrthoDB" id="7282622at2"/>
<evidence type="ECO:0000313" key="2">
    <source>
        <dbReference type="Proteomes" id="UP000315095"/>
    </source>
</evidence>
<proteinExistence type="predicted"/>
<accession>A0A4P5NQQ7</accession>
<evidence type="ECO:0000313" key="1">
    <source>
        <dbReference type="EMBL" id="GCE82454.1"/>
    </source>
</evidence>
<reference evidence="2" key="1">
    <citation type="submission" date="2017-01" db="EMBL/GenBank/DDBJ databases">
        <title>Komagataeibacter sp. MSKU9 whole genome sequencing project.</title>
        <authorList>
            <person name="Matsutani M."/>
            <person name="Naloka K."/>
            <person name="Theeragool G."/>
            <person name="Yakushi T."/>
            <person name="Matsushita K."/>
        </authorList>
    </citation>
    <scope>NUCLEOTIDE SEQUENCE [LARGE SCALE GENOMIC DNA]</scope>
    <source>
        <strain evidence="2">MSKU9</strain>
    </source>
</reference>
<protein>
    <recommendedName>
        <fullName evidence="3">DUF333 domain-containing protein</fullName>
    </recommendedName>
</protein>
<name>A0A4P5NQQ7_9PROT</name>
<evidence type="ECO:0008006" key="3">
    <source>
        <dbReference type="Google" id="ProtNLM"/>
    </source>
</evidence>
<dbReference type="PROSITE" id="PS51257">
    <property type="entry name" value="PROKAR_LIPOPROTEIN"/>
    <property type="match status" value="1"/>
</dbReference>
<dbReference type="Proteomes" id="UP000315095">
    <property type="component" value="Unassembled WGS sequence"/>
</dbReference>
<dbReference type="RefSeq" id="WP_141259846.1">
    <property type="nucleotide sequence ID" value="NZ_BDLU01000014.1"/>
</dbReference>
<sequence>MPSARMIGVAALRGVALAALLGLGACDDALMARRTPPPADCARRGGTWQVSDNGHTGLCRLPPGGQVAGWTIVPRGH</sequence>
<gene>
    <name evidence="1" type="ORF">MSKU9_0595</name>
</gene>
<dbReference type="EMBL" id="BDLU01000014">
    <property type="protein sequence ID" value="GCE82454.1"/>
    <property type="molecule type" value="Genomic_DNA"/>
</dbReference>
<comment type="caution">
    <text evidence="1">The sequence shown here is derived from an EMBL/GenBank/DDBJ whole genome shotgun (WGS) entry which is preliminary data.</text>
</comment>
<keyword evidence="2" id="KW-1185">Reference proteome</keyword>
<organism evidence="1 2">
    <name type="scientific">Komagataeibacter diospyri</name>
    <dbReference type="NCBI Taxonomy" id="1932662"/>
    <lineage>
        <taxon>Bacteria</taxon>
        <taxon>Pseudomonadati</taxon>
        <taxon>Pseudomonadota</taxon>
        <taxon>Alphaproteobacteria</taxon>
        <taxon>Acetobacterales</taxon>
        <taxon>Acetobacteraceae</taxon>
        <taxon>Komagataeibacter</taxon>
    </lineage>
</organism>